<comment type="caution">
    <text evidence="1">The sequence shown here is derived from an EMBL/GenBank/DDBJ whole genome shotgun (WGS) entry which is preliminary data.</text>
</comment>
<dbReference type="Proteomes" id="UP000575480">
    <property type="component" value="Unassembled WGS sequence"/>
</dbReference>
<evidence type="ECO:0000313" key="1">
    <source>
        <dbReference type="EMBL" id="NWJ57761.1"/>
    </source>
</evidence>
<accession>A0A7K4MY64</accession>
<sequence>MLQRVASLDHVRIYIQKDPVRPHIDAESRLAPGREMYHIDEKAFICLAFLDRIPVSELELLGHNVGNIAVAYTVWSLKRGLGRKIIFETQDCIQDTFRFHRLVTLSPKTEMAVNFHLSNGAVLLQENEYSYNFEYKIEHF</sequence>
<gene>
    <name evidence="1" type="ORF">HX858_08460</name>
</gene>
<proteinExistence type="predicted"/>
<evidence type="ECO:0000313" key="2">
    <source>
        <dbReference type="Proteomes" id="UP000575480"/>
    </source>
</evidence>
<reference evidence="1 2" key="1">
    <citation type="journal article" date="2019" name="Environ. Microbiol.">
        <title>Genomics insights into ecotype formation of ammonia-oxidizing archaea in the deep ocean.</title>
        <authorList>
            <person name="Wang Y."/>
            <person name="Huang J.M."/>
            <person name="Cui G.J."/>
            <person name="Nunoura T."/>
            <person name="Takaki Y."/>
            <person name="Li W.L."/>
            <person name="Li J."/>
            <person name="Gao Z.M."/>
            <person name="Takai K."/>
            <person name="Zhang A.Q."/>
            <person name="Stepanauskas R."/>
        </authorList>
    </citation>
    <scope>NUCLEOTIDE SEQUENCE [LARGE SCALE GENOMIC DNA]</scope>
    <source>
        <strain evidence="1 2">L15a</strain>
    </source>
</reference>
<protein>
    <submittedName>
        <fullName evidence="1">Uncharacterized protein</fullName>
    </submittedName>
</protein>
<dbReference type="EMBL" id="JACATH010000014">
    <property type="protein sequence ID" value="NWJ57761.1"/>
    <property type="molecule type" value="Genomic_DNA"/>
</dbReference>
<name>A0A7K4MY64_9ARCH</name>
<dbReference type="AlphaFoldDB" id="A0A7K4MY64"/>
<organism evidence="1 2">
    <name type="scientific">Marine Group I thaumarchaeote</name>
    <dbReference type="NCBI Taxonomy" id="2511932"/>
    <lineage>
        <taxon>Archaea</taxon>
        <taxon>Nitrososphaerota</taxon>
        <taxon>Marine Group I</taxon>
    </lineage>
</organism>